<dbReference type="InterPro" id="IPR000835">
    <property type="entry name" value="HTH_MarR-typ"/>
</dbReference>
<evidence type="ECO:0000313" key="3">
    <source>
        <dbReference type="EMBL" id="GLK99384.1"/>
    </source>
</evidence>
<dbReference type="Gene3D" id="1.10.10.10">
    <property type="entry name" value="Winged helix-like DNA-binding domain superfamily/Winged helix DNA-binding domain"/>
    <property type="match status" value="1"/>
</dbReference>
<dbReference type="InterPro" id="IPR036390">
    <property type="entry name" value="WH_DNA-bd_sf"/>
</dbReference>
<dbReference type="AlphaFoldDB" id="A0A9W6KEW5"/>
<feature type="domain" description="HTH marR-type" evidence="2">
    <location>
        <begin position="9"/>
        <end position="139"/>
    </location>
</feature>
<proteinExistence type="predicted"/>
<keyword evidence="4" id="KW-1185">Reference proteome</keyword>
<organism evidence="3 4">
    <name type="scientific">Dactylosporangium matsuzakiense</name>
    <dbReference type="NCBI Taxonomy" id="53360"/>
    <lineage>
        <taxon>Bacteria</taxon>
        <taxon>Bacillati</taxon>
        <taxon>Actinomycetota</taxon>
        <taxon>Actinomycetes</taxon>
        <taxon>Micromonosporales</taxon>
        <taxon>Micromonosporaceae</taxon>
        <taxon>Dactylosporangium</taxon>
    </lineage>
</organism>
<accession>A0A9W6KEW5</accession>
<protein>
    <submittedName>
        <fullName evidence="3">Transcription regulator protein, MarR</fullName>
    </submittedName>
</protein>
<dbReference type="PROSITE" id="PS50995">
    <property type="entry name" value="HTH_MARR_2"/>
    <property type="match status" value="1"/>
</dbReference>
<comment type="caution">
    <text evidence="3">The sequence shown here is derived from an EMBL/GenBank/DDBJ whole genome shotgun (WGS) entry which is preliminary data.</text>
</comment>
<dbReference type="PANTHER" id="PTHR33164:SF57">
    <property type="entry name" value="MARR-FAMILY TRANSCRIPTIONAL REGULATOR"/>
    <property type="match status" value="1"/>
</dbReference>
<dbReference type="RefSeq" id="WP_223099261.1">
    <property type="nucleotide sequence ID" value="NZ_BAAAXA010000001.1"/>
</dbReference>
<dbReference type="SUPFAM" id="SSF46785">
    <property type="entry name" value="Winged helix' DNA-binding domain"/>
    <property type="match status" value="1"/>
</dbReference>
<name>A0A9W6KEW5_9ACTN</name>
<sequence length="139" mass="15820">MPETDDAKAAAVWKAMLTLVFERHDRRKEVSEALDMSYLRIKALRRLAGQPMTMRELAALLQTDAPYMTVVVDDLEKRGLVRREPHPSDRRAKLVIPTDQGRREAARAEEIHGRPPAEMLALAPEELDELAALIRKLEN</sequence>
<evidence type="ECO:0000256" key="1">
    <source>
        <dbReference type="SAM" id="MobiDB-lite"/>
    </source>
</evidence>
<dbReference type="SMART" id="SM00347">
    <property type="entry name" value="HTH_MARR"/>
    <property type="match status" value="1"/>
</dbReference>
<dbReference type="PANTHER" id="PTHR33164">
    <property type="entry name" value="TRANSCRIPTIONAL REGULATOR, MARR FAMILY"/>
    <property type="match status" value="1"/>
</dbReference>
<dbReference type="Pfam" id="PF12802">
    <property type="entry name" value="MarR_2"/>
    <property type="match status" value="1"/>
</dbReference>
<reference evidence="3" key="2">
    <citation type="submission" date="2023-01" db="EMBL/GenBank/DDBJ databases">
        <authorList>
            <person name="Sun Q."/>
            <person name="Evtushenko L."/>
        </authorList>
    </citation>
    <scope>NUCLEOTIDE SEQUENCE</scope>
    <source>
        <strain evidence="3">VKM Ac-1321</strain>
    </source>
</reference>
<dbReference type="GO" id="GO:0006950">
    <property type="term" value="P:response to stress"/>
    <property type="evidence" value="ECO:0007669"/>
    <property type="project" value="TreeGrafter"/>
</dbReference>
<dbReference type="Proteomes" id="UP001143480">
    <property type="component" value="Unassembled WGS sequence"/>
</dbReference>
<reference evidence="3" key="1">
    <citation type="journal article" date="2014" name="Int. J. Syst. Evol. Microbiol.">
        <title>Complete genome sequence of Corynebacterium casei LMG S-19264T (=DSM 44701T), isolated from a smear-ripened cheese.</title>
        <authorList>
            <consortium name="US DOE Joint Genome Institute (JGI-PGF)"/>
            <person name="Walter F."/>
            <person name="Albersmeier A."/>
            <person name="Kalinowski J."/>
            <person name="Ruckert C."/>
        </authorList>
    </citation>
    <scope>NUCLEOTIDE SEQUENCE</scope>
    <source>
        <strain evidence="3">VKM Ac-1321</strain>
    </source>
</reference>
<dbReference type="PRINTS" id="PR00598">
    <property type="entry name" value="HTHMARR"/>
</dbReference>
<evidence type="ECO:0000313" key="4">
    <source>
        <dbReference type="Proteomes" id="UP001143480"/>
    </source>
</evidence>
<dbReference type="GO" id="GO:0003700">
    <property type="term" value="F:DNA-binding transcription factor activity"/>
    <property type="evidence" value="ECO:0007669"/>
    <property type="project" value="InterPro"/>
</dbReference>
<dbReference type="InterPro" id="IPR036388">
    <property type="entry name" value="WH-like_DNA-bd_sf"/>
</dbReference>
<dbReference type="EMBL" id="BSFP01000004">
    <property type="protein sequence ID" value="GLK99384.1"/>
    <property type="molecule type" value="Genomic_DNA"/>
</dbReference>
<evidence type="ECO:0000259" key="2">
    <source>
        <dbReference type="PROSITE" id="PS50995"/>
    </source>
</evidence>
<dbReference type="InterPro" id="IPR039422">
    <property type="entry name" value="MarR/SlyA-like"/>
</dbReference>
<feature type="region of interest" description="Disordered" evidence="1">
    <location>
        <begin position="84"/>
        <end position="103"/>
    </location>
</feature>
<gene>
    <name evidence="3" type="ORF">GCM10017581_011250</name>
</gene>